<proteinExistence type="predicted"/>
<evidence type="ECO:0000313" key="1">
    <source>
        <dbReference type="EMBL" id="PYE79464.1"/>
    </source>
</evidence>
<dbReference type="AlphaFoldDB" id="A0A318SKB8"/>
<reference evidence="1 2" key="1">
    <citation type="submission" date="2018-06" db="EMBL/GenBank/DDBJ databases">
        <title>Genomic Encyclopedia of Type Strains, Phase III (KMG-III): the genomes of soil and plant-associated and newly described type strains.</title>
        <authorList>
            <person name="Whitman W."/>
        </authorList>
    </citation>
    <scope>NUCLEOTIDE SEQUENCE [LARGE SCALE GENOMIC DNA]</scope>
    <source>
        <strain evidence="1 2">CECT 7646</strain>
    </source>
</reference>
<dbReference type="Proteomes" id="UP000247540">
    <property type="component" value="Unassembled WGS sequence"/>
</dbReference>
<accession>A0A318SKB8</accession>
<protein>
    <submittedName>
        <fullName evidence="1">Uncharacterized protein</fullName>
    </submittedName>
</protein>
<organism evidence="1 2">
    <name type="scientific">Xylophilus ampelinus</name>
    <dbReference type="NCBI Taxonomy" id="54067"/>
    <lineage>
        <taxon>Bacteria</taxon>
        <taxon>Pseudomonadati</taxon>
        <taxon>Pseudomonadota</taxon>
        <taxon>Betaproteobacteria</taxon>
        <taxon>Burkholderiales</taxon>
        <taxon>Xylophilus</taxon>
    </lineage>
</organism>
<sequence length="112" mass="10508">MAVASVEILVNGVNATGAITQYAAVSGAGAIATAAGRALGFAKTGASIGERAPVVTEGTAVAIAGAAIAVDAALEVGTAGAVITKASGTTVARAMTAATAAGQQIEVLVVQN</sequence>
<keyword evidence="2" id="KW-1185">Reference proteome</keyword>
<dbReference type="EMBL" id="QJTC01000002">
    <property type="protein sequence ID" value="PYE79464.1"/>
    <property type="molecule type" value="Genomic_DNA"/>
</dbReference>
<name>A0A318SKB8_9BURK</name>
<dbReference type="RefSeq" id="WP_110464428.1">
    <property type="nucleotide sequence ID" value="NZ_JAMOFZ010000001.1"/>
</dbReference>
<comment type="caution">
    <text evidence="1">The sequence shown here is derived from an EMBL/GenBank/DDBJ whole genome shotgun (WGS) entry which is preliminary data.</text>
</comment>
<evidence type="ECO:0000313" key="2">
    <source>
        <dbReference type="Proteomes" id="UP000247540"/>
    </source>
</evidence>
<gene>
    <name evidence="1" type="ORF">DFQ15_102197</name>
</gene>